<protein>
    <submittedName>
        <fullName evidence="1">Uncharacterized protein</fullName>
    </submittedName>
</protein>
<dbReference type="EMBL" id="GBXM01041642">
    <property type="protein sequence ID" value="JAH66935.1"/>
    <property type="molecule type" value="Transcribed_RNA"/>
</dbReference>
<dbReference type="EMBL" id="GBXM01030945">
    <property type="protein sequence ID" value="JAH77632.1"/>
    <property type="molecule type" value="Transcribed_RNA"/>
</dbReference>
<accession>A0A0E9UP03</accession>
<evidence type="ECO:0000313" key="1">
    <source>
        <dbReference type="EMBL" id="JAH66935.1"/>
    </source>
</evidence>
<dbReference type="AlphaFoldDB" id="A0A0E9UP03"/>
<reference evidence="1" key="2">
    <citation type="journal article" date="2015" name="Fish Shellfish Immunol.">
        <title>Early steps in the European eel (Anguilla anguilla)-Vibrio vulnificus interaction in the gills: Role of the RtxA13 toxin.</title>
        <authorList>
            <person name="Callol A."/>
            <person name="Pajuelo D."/>
            <person name="Ebbesson L."/>
            <person name="Teles M."/>
            <person name="MacKenzie S."/>
            <person name="Amaro C."/>
        </authorList>
    </citation>
    <scope>NUCLEOTIDE SEQUENCE</scope>
</reference>
<reference evidence="1" key="1">
    <citation type="submission" date="2014-11" db="EMBL/GenBank/DDBJ databases">
        <authorList>
            <person name="Amaro Gonzalez C."/>
        </authorList>
    </citation>
    <scope>NUCLEOTIDE SEQUENCE</scope>
</reference>
<organism evidence="1">
    <name type="scientific">Anguilla anguilla</name>
    <name type="common">European freshwater eel</name>
    <name type="synonym">Muraena anguilla</name>
    <dbReference type="NCBI Taxonomy" id="7936"/>
    <lineage>
        <taxon>Eukaryota</taxon>
        <taxon>Metazoa</taxon>
        <taxon>Chordata</taxon>
        <taxon>Craniata</taxon>
        <taxon>Vertebrata</taxon>
        <taxon>Euteleostomi</taxon>
        <taxon>Actinopterygii</taxon>
        <taxon>Neopterygii</taxon>
        <taxon>Teleostei</taxon>
        <taxon>Anguilliformes</taxon>
        <taxon>Anguillidae</taxon>
        <taxon>Anguilla</taxon>
    </lineage>
</organism>
<name>A0A0E9UP03_ANGAN</name>
<proteinExistence type="predicted"/>
<sequence>MTCCRAWHVKIILTCV</sequence>